<sequence length="92" mass="10241">MPPSKAENIPRKSKLEKLLQVKKLFLAMVALSGPWPVASCRCLVVFHGPWPVACACRWLAKSVCWHFCCLRPITNLARCPAKLGLFPENIGP</sequence>
<dbReference type="AlphaFoldDB" id="A0A8J6E8C8"/>
<gene>
    <name evidence="1" type="ORF">GDO78_020775</name>
</gene>
<proteinExistence type="predicted"/>
<evidence type="ECO:0000313" key="1">
    <source>
        <dbReference type="EMBL" id="KAG9463929.1"/>
    </source>
</evidence>
<dbReference type="Proteomes" id="UP000770717">
    <property type="component" value="Unassembled WGS sequence"/>
</dbReference>
<protein>
    <submittedName>
        <fullName evidence="1">Uncharacterized protein</fullName>
    </submittedName>
</protein>
<accession>A0A8J6E8C8</accession>
<dbReference type="EMBL" id="WNTK01005449">
    <property type="protein sequence ID" value="KAG9463929.1"/>
    <property type="molecule type" value="Genomic_DNA"/>
</dbReference>
<name>A0A8J6E8C8_ELECQ</name>
<organism evidence="1 2">
    <name type="scientific">Eleutherodactylus coqui</name>
    <name type="common">Puerto Rican coqui</name>
    <dbReference type="NCBI Taxonomy" id="57060"/>
    <lineage>
        <taxon>Eukaryota</taxon>
        <taxon>Metazoa</taxon>
        <taxon>Chordata</taxon>
        <taxon>Craniata</taxon>
        <taxon>Vertebrata</taxon>
        <taxon>Euteleostomi</taxon>
        <taxon>Amphibia</taxon>
        <taxon>Batrachia</taxon>
        <taxon>Anura</taxon>
        <taxon>Neobatrachia</taxon>
        <taxon>Hyloidea</taxon>
        <taxon>Eleutherodactylidae</taxon>
        <taxon>Eleutherodactylinae</taxon>
        <taxon>Eleutherodactylus</taxon>
        <taxon>Eleutherodactylus</taxon>
    </lineage>
</organism>
<comment type="caution">
    <text evidence="1">The sequence shown here is derived from an EMBL/GenBank/DDBJ whole genome shotgun (WGS) entry which is preliminary data.</text>
</comment>
<reference evidence="1" key="1">
    <citation type="thesis" date="2020" institute="ProQuest LLC" country="789 East Eisenhower Parkway, Ann Arbor, MI, USA">
        <title>Comparative Genomics and Chromosome Evolution.</title>
        <authorList>
            <person name="Mudd A.B."/>
        </authorList>
    </citation>
    <scope>NUCLEOTIDE SEQUENCE</scope>
    <source>
        <strain evidence="1">HN-11 Male</strain>
        <tissue evidence="1">Kidney and liver</tissue>
    </source>
</reference>
<evidence type="ECO:0000313" key="2">
    <source>
        <dbReference type="Proteomes" id="UP000770717"/>
    </source>
</evidence>
<keyword evidence="2" id="KW-1185">Reference proteome</keyword>